<comment type="subcellular location">
    <subcellularLocation>
        <location evidence="1">Membrane</location>
        <topology evidence="1">Multi-pass membrane protein</topology>
    </subcellularLocation>
</comment>
<keyword evidence="5 6" id="KW-0472">Membrane</keyword>
<feature type="transmembrane region" description="Helical" evidence="6">
    <location>
        <begin position="15"/>
        <end position="35"/>
    </location>
</feature>
<feature type="transmembrane region" description="Helical" evidence="6">
    <location>
        <begin position="56"/>
        <end position="75"/>
    </location>
</feature>
<evidence type="ECO:0000256" key="2">
    <source>
        <dbReference type="ARBA" id="ARBA00005645"/>
    </source>
</evidence>
<accession>A0AA40KXP9</accession>
<gene>
    <name evidence="7" type="ORF">K0M31_001309</name>
</gene>
<evidence type="ECO:0000256" key="3">
    <source>
        <dbReference type="ARBA" id="ARBA00022692"/>
    </source>
</evidence>
<organism evidence="7 8">
    <name type="scientific">Melipona bicolor</name>
    <dbReference type="NCBI Taxonomy" id="60889"/>
    <lineage>
        <taxon>Eukaryota</taxon>
        <taxon>Metazoa</taxon>
        <taxon>Ecdysozoa</taxon>
        <taxon>Arthropoda</taxon>
        <taxon>Hexapoda</taxon>
        <taxon>Insecta</taxon>
        <taxon>Pterygota</taxon>
        <taxon>Neoptera</taxon>
        <taxon>Endopterygota</taxon>
        <taxon>Hymenoptera</taxon>
        <taxon>Apocrita</taxon>
        <taxon>Aculeata</taxon>
        <taxon>Apoidea</taxon>
        <taxon>Anthophila</taxon>
        <taxon>Apidae</taxon>
        <taxon>Melipona</taxon>
    </lineage>
</organism>
<dbReference type="AlphaFoldDB" id="A0AA40KXP9"/>
<dbReference type="PANTHER" id="PTHR12050:SF0">
    <property type="entry name" value="RH04491P"/>
    <property type="match status" value="1"/>
</dbReference>
<protein>
    <submittedName>
        <fullName evidence="7">Uncharacterized protein</fullName>
    </submittedName>
</protein>
<dbReference type="PANTHER" id="PTHR12050">
    <property type="entry name" value="LEPTIN RECEPTOR-RELATED"/>
    <property type="match status" value="1"/>
</dbReference>
<dbReference type="GO" id="GO:0016020">
    <property type="term" value="C:membrane"/>
    <property type="evidence" value="ECO:0007669"/>
    <property type="project" value="UniProtKB-SubCell"/>
</dbReference>
<dbReference type="EMBL" id="JAHYIQ010000001">
    <property type="protein sequence ID" value="KAK1136773.1"/>
    <property type="molecule type" value="Genomic_DNA"/>
</dbReference>
<keyword evidence="3 6" id="KW-0812">Transmembrane</keyword>
<keyword evidence="4 6" id="KW-1133">Transmembrane helix</keyword>
<proteinExistence type="inferred from homology"/>
<dbReference type="GO" id="GO:0005768">
    <property type="term" value="C:endosome"/>
    <property type="evidence" value="ECO:0007669"/>
    <property type="project" value="TreeGrafter"/>
</dbReference>
<keyword evidence="8" id="KW-1185">Reference proteome</keyword>
<evidence type="ECO:0000256" key="5">
    <source>
        <dbReference type="ARBA" id="ARBA00023136"/>
    </source>
</evidence>
<name>A0AA40KXP9_9HYME</name>
<evidence type="ECO:0000256" key="1">
    <source>
        <dbReference type="ARBA" id="ARBA00004141"/>
    </source>
</evidence>
<comment type="caution">
    <text evidence="7">The sequence shown here is derived from an EMBL/GenBank/DDBJ whole genome shotgun (WGS) entry which is preliminary data.</text>
</comment>
<dbReference type="Pfam" id="PF04133">
    <property type="entry name" value="Vps55"/>
    <property type="match status" value="1"/>
</dbReference>
<evidence type="ECO:0000256" key="6">
    <source>
        <dbReference type="SAM" id="Phobius"/>
    </source>
</evidence>
<comment type="similarity">
    <text evidence="2">Belongs to the OB-RGRP/VPS55 family.</text>
</comment>
<sequence>MTFVILGCALPAYKVWWPFFVVLFYILVPVPIMIARHYTNNFNNLENVSNNSCLELAVFITTGIVISSFALPIVLARSPVNDPMKFTNSSPEYKKYKNEQNLNSLSNNIISLKDLADGTWLWRKTQKTQIHKKCKSKMLKRQKQENKMITKEKVFQIIEAEIPKSVEEKVDGILIETNKKQMEPIKQEDHSKPIYFKNHCISDSDLDYYDNIHLKQARKRIIGRLRKLEDFNELVMELEIEIIDTYKQFLIKPLPEKHPLIIRAPVPWHQYKLTATHFMHYNLFIGNEILRNIQSLYFNKYHDVMIIKLHDLGTIPISANEIEPKMNLLCNEAVDRLIKHWLAEAAEFFLEKKYAWSCFIEKHYNASTALIEKYFRSVNTLLSRQLRMMIMKTLNNFRDFFMEYSKGNYFKGDYKDLVFYK</sequence>
<reference evidence="7" key="1">
    <citation type="submission" date="2021-10" db="EMBL/GenBank/DDBJ databases">
        <title>Melipona bicolor Genome sequencing and assembly.</title>
        <authorList>
            <person name="Araujo N.S."/>
            <person name="Arias M.C."/>
        </authorList>
    </citation>
    <scope>NUCLEOTIDE SEQUENCE</scope>
    <source>
        <strain evidence="7">USP_2M_L1-L4_2017</strain>
        <tissue evidence="7">Whole body</tissue>
    </source>
</reference>
<evidence type="ECO:0000313" key="7">
    <source>
        <dbReference type="EMBL" id="KAK1136773.1"/>
    </source>
</evidence>
<dbReference type="GO" id="GO:0032511">
    <property type="term" value="P:late endosome to vacuole transport via multivesicular body sorting pathway"/>
    <property type="evidence" value="ECO:0007669"/>
    <property type="project" value="TreeGrafter"/>
</dbReference>
<evidence type="ECO:0000313" key="8">
    <source>
        <dbReference type="Proteomes" id="UP001177670"/>
    </source>
</evidence>
<dbReference type="InterPro" id="IPR007262">
    <property type="entry name" value="Vps55/LEPROT"/>
</dbReference>
<evidence type="ECO:0000256" key="4">
    <source>
        <dbReference type="ARBA" id="ARBA00022989"/>
    </source>
</evidence>
<dbReference type="Proteomes" id="UP001177670">
    <property type="component" value="Unassembled WGS sequence"/>
</dbReference>